<dbReference type="Proteomes" id="UP001487740">
    <property type="component" value="Unassembled WGS sequence"/>
</dbReference>
<evidence type="ECO:0000313" key="2">
    <source>
        <dbReference type="EMBL" id="KAK8391784.1"/>
    </source>
</evidence>
<evidence type="ECO:0000313" key="3">
    <source>
        <dbReference type="Proteomes" id="UP001487740"/>
    </source>
</evidence>
<organism evidence="2 3">
    <name type="scientific">Scylla paramamosain</name>
    <name type="common">Mud crab</name>
    <dbReference type="NCBI Taxonomy" id="85552"/>
    <lineage>
        <taxon>Eukaryota</taxon>
        <taxon>Metazoa</taxon>
        <taxon>Ecdysozoa</taxon>
        <taxon>Arthropoda</taxon>
        <taxon>Crustacea</taxon>
        <taxon>Multicrustacea</taxon>
        <taxon>Malacostraca</taxon>
        <taxon>Eumalacostraca</taxon>
        <taxon>Eucarida</taxon>
        <taxon>Decapoda</taxon>
        <taxon>Pleocyemata</taxon>
        <taxon>Brachyura</taxon>
        <taxon>Eubrachyura</taxon>
        <taxon>Portunoidea</taxon>
        <taxon>Portunidae</taxon>
        <taxon>Portuninae</taxon>
        <taxon>Scylla</taxon>
    </lineage>
</organism>
<dbReference type="AlphaFoldDB" id="A0AAW0TVN1"/>
<name>A0AAW0TVN1_SCYPA</name>
<evidence type="ECO:0000256" key="1">
    <source>
        <dbReference type="SAM" id="Coils"/>
    </source>
</evidence>
<protein>
    <submittedName>
        <fullName evidence="2">Uncharacterized protein</fullName>
    </submittedName>
</protein>
<sequence length="120" mass="14470">MDSVVVGAFHRRERKQQGTTRDQNFMTVSNHAERRENMKKLAHLQQEKEELQATMQQYLVERTRLYNLLQDKQRKIDELEQNLLDVHQQLRDKEEYIRKSDEMSLVKRLMVIAEGLENDE</sequence>
<keyword evidence="3" id="KW-1185">Reference proteome</keyword>
<comment type="caution">
    <text evidence="2">The sequence shown here is derived from an EMBL/GenBank/DDBJ whole genome shotgun (WGS) entry which is preliminary data.</text>
</comment>
<proteinExistence type="predicted"/>
<gene>
    <name evidence="2" type="ORF">O3P69_017428</name>
</gene>
<keyword evidence="1" id="KW-0175">Coiled coil</keyword>
<dbReference type="EMBL" id="JARAKH010000023">
    <property type="protein sequence ID" value="KAK8391784.1"/>
    <property type="molecule type" value="Genomic_DNA"/>
</dbReference>
<accession>A0AAW0TVN1</accession>
<feature type="coiled-coil region" evidence="1">
    <location>
        <begin position="34"/>
        <end position="96"/>
    </location>
</feature>
<reference evidence="2 3" key="1">
    <citation type="submission" date="2023-03" db="EMBL/GenBank/DDBJ databases">
        <title>High-quality genome of Scylla paramamosain provides insights in environmental adaptation.</title>
        <authorList>
            <person name="Zhang L."/>
        </authorList>
    </citation>
    <scope>NUCLEOTIDE SEQUENCE [LARGE SCALE GENOMIC DNA]</scope>
    <source>
        <strain evidence="2">LZ_2023a</strain>
        <tissue evidence="2">Muscle</tissue>
    </source>
</reference>